<gene>
    <name evidence="2" type="ORF">SAMN04488543_0668</name>
</gene>
<dbReference type="InterPro" id="IPR000415">
    <property type="entry name" value="Nitroreductase-like"/>
</dbReference>
<evidence type="ECO:0000313" key="3">
    <source>
        <dbReference type="Proteomes" id="UP000199092"/>
    </source>
</evidence>
<evidence type="ECO:0000259" key="1">
    <source>
        <dbReference type="Pfam" id="PF00881"/>
    </source>
</evidence>
<dbReference type="InterPro" id="IPR029479">
    <property type="entry name" value="Nitroreductase"/>
</dbReference>
<dbReference type="EMBL" id="LT629749">
    <property type="protein sequence ID" value="SDR87595.1"/>
    <property type="molecule type" value="Genomic_DNA"/>
</dbReference>
<dbReference type="Proteomes" id="UP000199092">
    <property type="component" value="Chromosome I"/>
</dbReference>
<dbReference type="Pfam" id="PF00881">
    <property type="entry name" value="Nitroreductase"/>
    <property type="match status" value="1"/>
</dbReference>
<dbReference type="SUPFAM" id="SSF55469">
    <property type="entry name" value="FMN-dependent nitroreductase-like"/>
    <property type="match status" value="1"/>
</dbReference>
<dbReference type="InterPro" id="IPR050461">
    <property type="entry name" value="Nitroreductase_HadB/RutE"/>
</dbReference>
<proteinExistence type="predicted"/>
<dbReference type="PANTHER" id="PTHR43543">
    <property type="entry name" value="MALONIC SEMIALDEHYDE REDUCTASE RUTE-RELATED"/>
    <property type="match status" value="1"/>
</dbReference>
<sequence length="215" mass="23171">MTDLDVNAADLNAFEQEFDAPLAVPAGVADQLFRQAATAYRFSDQPVTDAQVRAVHDLLKWGPTAMNTQPLRMVLVRSPEARARLVEHMAGGNKERTGAAPLVALLAADVDFHDELDRVFPVYPNAKAGFADEAGRAAAAHTNAVLQAGYFILAVRAAGLAAGPMGGFDADAVSREFFPDGRHRVFMVVNLGHPSAESYRPRQPRLGYDEVVTTV</sequence>
<feature type="domain" description="Nitroreductase" evidence="1">
    <location>
        <begin position="38"/>
        <end position="193"/>
    </location>
</feature>
<dbReference type="PANTHER" id="PTHR43543:SF1">
    <property type="entry name" value="MALONIC SEMIALDEHYDE REDUCTASE RUTE-RELATED"/>
    <property type="match status" value="1"/>
</dbReference>
<dbReference type="STRING" id="546871.SAMN04488543_0668"/>
<evidence type="ECO:0000313" key="2">
    <source>
        <dbReference type="EMBL" id="SDR87595.1"/>
    </source>
</evidence>
<dbReference type="NCBIfam" id="NF003768">
    <property type="entry name" value="PRK05365.1"/>
    <property type="match status" value="1"/>
</dbReference>
<dbReference type="AlphaFoldDB" id="A0A1H1MMI9"/>
<protein>
    <submittedName>
        <fullName evidence="2">3-hydroxypropanoate dehydrogenase</fullName>
    </submittedName>
</protein>
<dbReference type="GO" id="GO:0016491">
    <property type="term" value="F:oxidoreductase activity"/>
    <property type="evidence" value="ECO:0007669"/>
    <property type="project" value="InterPro"/>
</dbReference>
<keyword evidence="3" id="KW-1185">Reference proteome</keyword>
<name>A0A1H1MMI9_9ACTN</name>
<reference evidence="2 3" key="1">
    <citation type="submission" date="2016-10" db="EMBL/GenBank/DDBJ databases">
        <authorList>
            <person name="de Groot N.N."/>
        </authorList>
    </citation>
    <scope>NUCLEOTIDE SEQUENCE [LARGE SCALE GENOMIC DNA]</scope>
    <source>
        <strain evidence="2 3">DSM 21741</strain>
    </source>
</reference>
<dbReference type="RefSeq" id="WP_231930297.1">
    <property type="nucleotide sequence ID" value="NZ_LT629749.1"/>
</dbReference>
<organism evidence="2 3">
    <name type="scientific">Friedmanniella luteola</name>
    <dbReference type="NCBI Taxonomy" id="546871"/>
    <lineage>
        <taxon>Bacteria</taxon>
        <taxon>Bacillati</taxon>
        <taxon>Actinomycetota</taxon>
        <taxon>Actinomycetes</taxon>
        <taxon>Propionibacteriales</taxon>
        <taxon>Nocardioidaceae</taxon>
        <taxon>Friedmanniella</taxon>
    </lineage>
</organism>
<dbReference type="Gene3D" id="3.40.109.10">
    <property type="entry name" value="NADH Oxidase"/>
    <property type="match status" value="1"/>
</dbReference>
<accession>A0A1H1MMI9</accession>